<sequence length="393" mass="42396">MKFLIFIAALLVIFFLAFIVSNGKKRIKYKSVITMVVLQLVLAFILLNTEFGLVLIKGVANVFDKLLAYAAEGINFVFGGLANEGSFPFFMNVLLPIVFISVLIGIAQYIGLLQIIIRFLGLILSKVNGLGRLESFNAVASAIFGQSEVFISIKKQLPHIPKHRLYTMCTSAMSTVSASILGAYMTMIEPKYVITALVLNLFGGFIIANIINPYEVSEEEDIIDVPQERKQSFFEMLGEYIMDGFKVAIIVGAMLIGFVALIGMVNSIFEAAVGVSFSTALGYVFAPFAFIIGIPASEVVQAGTIMATKLLTNEFVAMMDLANITSSLSSRTVGIISVFLVSFANFSSIGIIAGAVKGLNEEQGNTVARFGLKLLYGATLVSLLTAAVTGIML</sequence>
<keyword evidence="3" id="KW-1003">Cell membrane</keyword>
<dbReference type="InterPro" id="IPR011657">
    <property type="entry name" value="CNT_C_dom"/>
</dbReference>
<dbReference type="InterPro" id="IPR011642">
    <property type="entry name" value="Gate_dom"/>
</dbReference>
<evidence type="ECO:0000259" key="10">
    <source>
        <dbReference type="Pfam" id="PF07670"/>
    </source>
</evidence>
<keyword evidence="12" id="KW-1185">Reference proteome</keyword>
<evidence type="ECO:0000256" key="1">
    <source>
        <dbReference type="ARBA" id="ARBA00004651"/>
    </source>
</evidence>
<evidence type="ECO:0000259" key="9">
    <source>
        <dbReference type="Pfam" id="PF07662"/>
    </source>
</evidence>
<dbReference type="RefSeq" id="WP_381443058.1">
    <property type="nucleotide sequence ID" value="NZ_JBHSNP010000010.1"/>
</dbReference>
<dbReference type="Pfam" id="PF07662">
    <property type="entry name" value="Nucleos_tra2_C"/>
    <property type="match status" value="1"/>
</dbReference>
<dbReference type="Pfam" id="PF07670">
    <property type="entry name" value="Gate"/>
    <property type="match status" value="1"/>
</dbReference>
<feature type="domain" description="Concentrative nucleoside transporter C-terminal" evidence="9">
    <location>
        <begin position="192"/>
        <end position="390"/>
    </location>
</feature>
<evidence type="ECO:0000256" key="2">
    <source>
        <dbReference type="ARBA" id="ARBA00009033"/>
    </source>
</evidence>
<proteinExistence type="inferred from homology"/>
<gene>
    <name evidence="11" type="ORF">ACFPTP_06380</name>
</gene>
<dbReference type="InterPro" id="IPR002668">
    <property type="entry name" value="CNT_N_dom"/>
</dbReference>
<keyword evidence="6 7" id="KW-0472">Membrane</keyword>
<feature type="domain" description="Nucleoside transporter/FeoB GTPase Gate" evidence="10">
    <location>
        <begin position="91"/>
        <end position="190"/>
    </location>
</feature>
<dbReference type="EMBL" id="JBHSNP010000010">
    <property type="protein sequence ID" value="MFC5602842.1"/>
    <property type="molecule type" value="Genomic_DNA"/>
</dbReference>
<feature type="transmembrane region" description="Helical" evidence="7">
    <location>
        <begin position="272"/>
        <end position="294"/>
    </location>
</feature>
<evidence type="ECO:0000256" key="5">
    <source>
        <dbReference type="ARBA" id="ARBA00022989"/>
    </source>
</evidence>
<feature type="transmembrane region" description="Helical" evidence="7">
    <location>
        <begin position="333"/>
        <end position="354"/>
    </location>
</feature>
<feature type="transmembrane region" description="Helical" evidence="7">
    <location>
        <begin position="192"/>
        <end position="211"/>
    </location>
</feature>
<comment type="caution">
    <text evidence="11">The sequence shown here is derived from an EMBL/GenBank/DDBJ whole genome shotgun (WGS) entry which is preliminary data.</text>
</comment>
<feature type="transmembrane region" description="Helical" evidence="7">
    <location>
        <begin position="374"/>
        <end position="392"/>
    </location>
</feature>
<comment type="similarity">
    <text evidence="2">Belongs to the concentrative nucleoside transporter (CNT) (TC 2.A.41) family.</text>
</comment>
<evidence type="ECO:0000259" key="8">
    <source>
        <dbReference type="Pfam" id="PF01773"/>
    </source>
</evidence>
<dbReference type="PANTHER" id="PTHR10590">
    <property type="entry name" value="SODIUM/NUCLEOSIDE COTRANSPORTER"/>
    <property type="match status" value="1"/>
</dbReference>
<feature type="transmembrane region" description="Helical" evidence="7">
    <location>
        <begin position="94"/>
        <end position="124"/>
    </location>
</feature>
<keyword evidence="5 7" id="KW-1133">Transmembrane helix</keyword>
<reference evidence="12" key="1">
    <citation type="journal article" date="2019" name="Int. J. Syst. Evol. Microbiol.">
        <title>The Global Catalogue of Microorganisms (GCM) 10K type strain sequencing project: providing services to taxonomists for standard genome sequencing and annotation.</title>
        <authorList>
            <consortium name="The Broad Institute Genomics Platform"/>
            <consortium name="The Broad Institute Genome Sequencing Center for Infectious Disease"/>
            <person name="Wu L."/>
            <person name="Ma J."/>
        </authorList>
    </citation>
    <scope>NUCLEOTIDE SEQUENCE [LARGE SCALE GENOMIC DNA]</scope>
    <source>
        <strain evidence="12">KACC 11299</strain>
    </source>
</reference>
<keyword evidence="4 7" id="KW-0812">Transmembrane</keyword>
<dbReference type="PANTHER" id="PTHR10590:SF23">
    <property type="entry name" value="NUPC_NUPG FAMILY NUCLEOSIDE CNT TRANSPORTER"/>
    <property type="match status" value="1"/>
</dbReference>
<evidence type="ECO:0000313" key="11">
    <source>
        <dbReference type="EMBL" id="MFC5602842.1"/>
    </source>
</evidence>
<protein>
    <submittedName>
        <fullName evidence="11">NupC/NupG family nucleoside CNT transporter</fullName>
    </submittedName>
</protein>
<organism evidence="11 12">
    <name type="scientific">Sporosarcina koreensis</name>
    <dbReference type="NCBI Taxonomy" id="334735"/>
    <lineage>
        <taxon>Bacteria</taxon>
        <taxon>Bacillati</taxon>
        <taxon>Bacillota</taxon>
        <taxon>Bacilli</taxon>
        <taxon>Bacillales</taxon>
        <taxon>Caryophanaceae</taxon>
        <taxon>Sporosarcina</taxon>
    </lineage>
</organism>
<dbReference type="Proteomes" id="UP001596071">
    <property type="component" value="Unassembled WGS sequence"/>
</dbReference>
<name>A0ABW0TVQ6_9BACL</name>
<evidence type="ECO:0000256" key="6">
    <source>
        <dbReference type="ARBA" id="ARBA00023136"/>
    </source>
</evidence>
<evidence type="ECO:0000256" key="3">
    <source>
        <dbReference type="ARBA" id="ARBA00022475"/>
    </source>
</evidence>
<evidence type="ECO:0000313" key="12">
    <source>
        <dbReference type="Proteomes" id="UP001596071"/>
    </source>
</evidence>
<dbReference type="InterPro" id="IPR008276">
    <property type="entry name" value="C_nuclsd_transpt"/>
</dbReference>
<evidence type="ECO:0000256" key="4">
    <source>
        <dbReference type="ARBA" id="ARBA00022692"/>
    </source>
</evidence>
<feature type="transmembrane region" description="Helical" evidence="7">
    <location>
        <begin position="33"/>
        <end position="54"/>
    </location>
</feature>
<evidence type="ECO:0000256" key="7">
    <source>
        <dbReference type="SAM" id="Phobius"/>
    </source>
</evidence>
<feature type="domain" description="Concentrative nucleoside transporter N-terminal" evidence="8">
    <location>
        <begin position="9"/>
        <end position="81"/>
    </location>
</feature>
<dbReference type="Pfam" id="PF01773">
    <property type="entry name" value="Nucleos_tra2_N"/>
    <property type="match status" value="1"/>
</dbReference>
<comment type="subcellular location">
    <subcellularLocation>
        <location evidence="1">Cell membrane</location>
        <topology evidence="1">Multi-pass membrane protein</topology>
    </subcellularLocation>
</comment>
<feature type="transmembrane region" description="Helical" evidence="7">
    <location>
        <begin position="245"/>
        <end position="265"/>
    </location>
</feature>
<accession>A0ABW0TVQ6</accession>